<keyword evidence="2" id="KW-1185">Reference proteome</keyword>
<name>A0A2S5RFP4_9MOLU</name>
<protein>
    <submittedName>
        <fullName evidence="1">Uncharacterized protein</fullName>
    </submittedName>
</protein>
<reference evidence="1 2" key="1">
    <citation type="submission" date="2017-11" db="EMBL/GenBank/DDBJ databases">
        <title>Genome sequence of Entomoplasma lucivorax PIPN-2 (ATCC 49196).</title>
        <authorList>
            <person name="Lo W.-S."/>
            <person name="Gasparich G.E."/>
            <person name="Kuo C.-H."/>
        </authorList>
    </citation>
    <scope>NUCLEOTIDE SEQUENCE [LARGE SCALE GENOMIC DNA]</scope>
    <source>
        <strain evidence="1 2">PIPN-2</strain>
    </source>
</reference>
<dbReference type="EMBL" id="PHNE01000001">
    <property type="protein sequence ID" value="PPE05955.1"/>
    <property type="molecule type" value="Genomic_DNA"/>
</dbReference>
<comment type="caution">
    <text evidence="1">The sequence shown here is derived from an EMBL/GenBank/DDBJ whole genome shotgun (WGS) entry which is preliminary data.</text>
</comment>
<gene>
    <name evidence="1" type="ORF">ELUCI_v1c02460</name>
</gene>
<accession>A0A2S5RFP4</accession>
<evidence type="ECO:0000313" key="2">
    <source>
        <dbReference type="Proteomes" id="UP000237865"/>
    </source>
</evidence>
<sequence>MSKKLTITYMKYQQQNDVVFINGKAGSRKTSWIVNELKNIDDQKYNIFILDPENEYFSKLPNKKMLITQDLNILISEIKNTNKPAIVFIDELHILELQFYKIKEEILTLPLNKIYLSSQEDFEIIFQKLF</sequence>
<dbReference type="SUPFAM" id="SSF52540">
    <property type="entry name" value="P-loop containing nucleoside triphosphate hydrolases"/>
    <property type="match status" value="1"/>
</dbReference>
<dbReference type="RefSeq" id="WP_028126647.1">
    <property type="nucleotide sequence ID" value="NZ_PHNE01000001.1"/>
</dbReference>
<evidence type="ECO:0000313" key="1">
    <source>
        <dbReference type="EMBL" id="PPE05955.1"/>
    </source>
</evidence>
<dbReference type="InterPro" id="IPR027417">
    <property type="entry name" value="P-loop_NTPase"/>
</dbReference>
<dbReference type="STRING" id="1399797.GCA_000518285_00897"/>
<organism evidence="1 2">
    <name type="scientific">Williamsoniiplasma lucivorax</name>
    <dbReference type="NCBI Taxonomy" id="209274"/>
    <lineage>
        <taxon>Bacteria</taxon>
        <taxon>Bacillati</taxon>
        <taxon>Mycoplasmatota</taxon>
        <taxon>Mollicutes</taxon>
        <taxon>Entomoplasmatales</taxon>
        <taxon>Williamsoniiplasma</taxon>
    </lineage>
</organism>
<proteinExistence type="predicted"/>
<dbReference type="AlphaFoldDB" id="A0A2S5RFP4"/>
<dbReference type="Proteomes" id="UP000237865">
    <property type="component" value="Unassembled WGS sequence"/>
</dbReference>